<evidence type="ECO:0000313" key="2">
    <source>
        <dbReference type="EMBL" id="KNZ52543.1"/>
    </source>
</evidence>
<dbReference type="EMBL" id="LAVV01008541">
    <property type="protein sequence ID" value="KNZ52543.1"/>
    <property type="molecule type" value="Genomic_DNA"/>
</dbReference>
<sequence length="454" mass="50258">MMNAGCASESYLTATGELHARHQIINYSHYIGRSSLHEVVDKVPKLLRRIRPSVTIKCTAACLLHESQQQHSLVRTCSCRYHPSQREGTTEKAGCNSKVKQQSENGRPKFRLLFGLSSCSSHFVSESADHWSRLGSRVLLETCLAQVPQGEQCRGTFGAGLHCHHLPRKLRGLAAKGRWCFGNFGSSYRYPCAHSAQHRVRPATTPCSTTTWNVLNMLLPPVSCVEFLIQAYYIQQLFKTFGKTVWTIVPLVICGISFVASWAGTINILLKVIKPPQQVIDLSTTRLPTFQLDSPALAAWLVTSLLSGLVIVGANLYVRRSKHFLDEEKPIRFLRYDHILTKIAVTTLQTSALSALLILIASLIFLVNALTGDTPTPGTTGCFVLLNLMRIPVAYASLVFSLVRERNLAINSIRKSLMTTSNSSLNGSSVEEGKRSNSANQVIVHTITSQIFEH</sequence>
<dbReference type="Proteomes" id="UP000037035">
    <property type="component" value="Unassembled WGS sequence"/>
</dbReference>
<keyword evidence="1" id="KW-0812">Transmembrane</keyword>
<dbReference type="AlphaFoldDB" id="A0A0L6UVJ3"/>
<gene>
    <name evidence="2" type="ORF">VP01_3535g1</name>
</gene>
<dbReference type="VEuPathDB" id="FungiDB:VP01_3535g1"/>
<organism evidence="2 3">
    <name type="scientific">Puccinia sorghi</name>
    <dbReference type="NCBI Taxonomy" id="27349"/>
    <lineage>
        <taxon>Eukaryota</taxon>
        <taxon>Fungi</taxon>
        <taxon>Dikarya</taxon>
        <taxon>Basidiomycota</taxon>
        <taxon>Pucciniomycotina</taxon>
        <taxon>Pucciniomycetes</taxon>
        <taxon>Pucciniales</taxon>
        <taxon>Pucciniaceae</taxon>
        <taxon>Puccinia</taxon>
    </lineage>
</organism>
<feature type="transmembrane region" description="Helical" evidence="1">
    <location>
        <begin position="378"/>
        <end position="403"/>
    </location>
</feature>
<proteinExistence type="predicted"/>
<feature type="transmembrane region" description="Helical" evidence="1">
    <location>
        <begin position="339"/>
        <end position="366"/>
    </location>
</feature>
<keyword evidence="1" id="KW-1133">Transmembrane helix</keyword>
<comment type="caution">
    <text evidence="2">The sequence shown here is derived from an EMBL/GenBank/DDBJ whole genome shotgun (WGS) entry which is preliminary data.</text>
</comment>
<protein>
    <submittedName>
        <fullName evidence="2">Uncharacterized protein</fullName>
    </submittedName>
</protein>
<keyword evidence="3" id="KW-1185">Reference proteome</keyword>
<accession>A0A0L6UVJ3</accession>
<feature type="transmembrane region" description="Helical" evidence="1">
    <location>
        <begin position="245"/>
        <end position="270"/>
    </location>
</feature>
<keyword evidence="1" id="KW-0472">Membrane</keyword>
<reference evidence="2 3" key="1">
    <citation type="submission" date="2015-08" db="EMBL/GenBank/DDBJ databases">
        <title>Next Generation Sequencing and Analysis of the Genome of Puccinia sorghi L Schw, the Causal Agent of Maize Common Rust.</title>
        <authorList>
            <person name="Rochi L."/>
            <person name="Burguener G."/>
            <person name="Darino M."/>
            <person name="Turjanski A."/>
            <person name="Kreff E."/>
            <person name="Dieguez M.J."/>
            <person name="Sacco F."/>
        </authorList>
    </citation>
    <scope>NUCLEOTIDE SEQUENCE [LARGE SCALE GENOMIC DNA]</scope>
    <source>
        <strain evidence="2 3">RO10H11247</strain>
    </source>
</reference>
<evidence type="ECO:0000313" key="3">
    <source>
        <dbReference type="Proteomes" id="UP000037035"/>
    </source>
</evidence>
<dbReference type="OrthoDB" id="2497050at2759"/>
<name>A0A0L6UVJ3_9BASI</name>
<feature type="transmembrane region" description="Helical" evidence="1">
    <location>
        <begin position="297"/>
        <end position="318"/>
    </location>
</feature>
<evidence type="ECO:0000256" key="1">
    <source>
        <dbReference type="SAM" id="Phobius"/>
    </source>
</evidence>